<name>A0A4R9K019_9LEPT</name>
<dbReference type="EMBL" id="RQGD01000034">
    <property type="protein sequence ID" value="TGL58012.1"/>
    <property type="molecule type" value="Genomic_DNA"/>
</dbReference>
<dbReference type="RefSeq" id="WP_135624031.1">
    <property type="nucleotide sequence ID" value="NZ_RQGD01000034.1"/>
</dbReference>
<dbReference type="InterPro" id="IPR053205">
    <property type="entry name" value="GHMP_kinase_L-arabinokinase"/>
</dbReference>
<protein>
    <submittedName>
        <fullName evidence="1">Glycosyl transferase</fullName>
    </submittedName>
</protein>
<evidence type="ECO:0000313" key="2">
    <source>
        <dbReference type="Proteomes" id="UP000297693"/>
    </source>
</evidence>
<dbReference type="Proteomes" id="UP000297693">
    <property type="component" value="Unassembled WGS sequence"/>
</dbReference>
<dbReference type="PANTHER" id="PTHR38134">
    <property type="entry name" value="SLR1395 PROTEIN"/>
    <property type="match status" value="1"/>
</dbReference>
<keyword evidence="2" id="KW-1185">Reference proteome</keyword>
<dbReference type="PANTHER" id="PTHR38134:SF2">
    <property type="entry name" value="GALACTOKINASE"/>
    <property type="match status" value="1"/>
</dbReference>
<accession>A0A4R9K019</accession>
<dbReference type="GO" id="GO:0016740">
    <property type="term" value="F:transferase activity"/>
    <property type="evidence" value="ECO:0007669"/>
    <property type="project" value="UniProtKB-KW"/>
</dbReference>
<keyword evidence="1" id="KW-0808">Transferase</keyword>
<proteinExistence type="predicted"/>
<dbReference type="OrthoDB" id="9776616at2"/>
<gene>
    <name evidence="1" type="ORF">EHQ58_11485</name>
</gene>
<sequence>MIIYYYVSGHGFGHISRTSVILKKLLERPEISKIHLVSTRIGFIDWHHPKLIKRELGLDVGVYQKDSLSIDIQKTKDALQIFERSKNSFLTSEALYCRQHQVDLIITDAGSFPIVLALEAELPSIFIGNFTWDFVYENYGKVDPYFFEISEILKAEYSFATEALFLPFTCPMPTFLESSTVGMVGRKPHLAKAEARELYGFSKDITYILISFGAYGLSGFEMRWDNLPKHIKLVASGVPGIDLSKVVTPIGGYYPDLVRASDYVLTKPGYGIMSEVFYAETPVIYTDRGDFSEYPFLVDVLQKKFPSSYITHHQISNCSFEDSISNIQMGLGSKKLLDIEPDGEDTIIKHILEYT</sequence>
<dbReference type="AlphaFoldDB" id="A0A4R9K019"/>
<organism evidence="1 2">
    <name type="scientific">Leptospira ognonensis</name>
    <dbReference type="NCBI Taxonomy" id="2484945"/>
    <lineage>
        <taxon>Bacteria</taxon>
        <taxon>Pseudomonadati</taxon>
        <taxon>Spirochaetota</taxon>
        <taxon>Spirochaetia</taxon>
        <taxon>Leptospirales</taxon>
        <taxon>Leptospiraceae</taxon>
        <taxon>Leptospira</taxon>
    </lineage>
</organism>
<comment type="caution">
    <text evidence="1">The sequence shown here is derived from an EMBL/GenBank/DDBJ whole genome shotgun (WGS) entry which is preliminary data.</text>
</comment>
<evidence type="ECO:0000313" key="1">
    <source>
        <dbReference type="EMBL" id="TGL58012.1"/>
    </source>
</evidence>
<reference evidence="1" key="1">
    <citation type="journal article" date="2019" name="PLoS Negl. Trop. Dis.">
        <title>Revisiting the worldwide diversity of Leptospira species in the environment.</title>
        <authorList>
            <person name="Vincent A.T."/>
            <person name="Schiettekatte O."/>
            <person name="Bourhy P."/>
            <person name="Veyrier F.J."/>
            <person name="Picardeau M."/>
        </authorList>
    </citation>
    <scope>NUCLEOTIDE SEQUENCE [LARGE SCALE GENOMIC DNA]</scope>
    <source>
        <strain evidence="1">201702476</strain>
    </source>
</reference>